<evidence type="ECO:0008006" key="3">
    <source>
        <dbReference type="Google" id="ProtNLM"/>
    </source>
</evidence>
<keyword evidence="2" id="KW-1185">Reference proteome</keyword>
<evidence type="ECO:0000313" key="2">
    <source>
        <dbReference type="Proteomes" id="UP000499080"/>
    </source>
</evidence>
<protein>
    <recommendedName>
        <fullName evidence="3">Tc1-like transposase DDE domain-containing protein</fullName>
    </recommendedName>
</protein>
<dbReference type="Gene3D" id="3.30.420.10">
    <property type="entry name" value="Ribonuclease H-like superfamily/Ribonuclease H"/>
    <property type="match status" value="1"/>
</dbReference>
<organism evidence="1 2">
    <name type="scientific">Araneus ventricosus</name>
    <name type="common">Orbweaver spider</name>
    <name type="synonym">Epeira ventricosa</name>
    <dbReference type="NCBI Taxonomy" id="182803"/>
    <lineage>
        <taxon>Eukaryota</taxon>
        <taxon>Metazoa</taxon>
        <taxon>Ecdysozoa</taxon>
        <taxon>Arthropoda</taxon>
        <taxon>Chelicerata</taxon>
        <taxon>Arachnida</taxon>
        <taxon>Araneae</taxon>
        <taxon>Araneomorphae</taxon>
        <taxon>Entelegynae</taxon>
        <taxon>Araneoidea</taxon>
        <taxon>Araneidae</taxon>
        <taxon>Araneus</taxon>
    </lineage>
</organism>
<dbReference type="Proteomes" id="UP000499080">
    <property type="component" value="Unassembled WGS sequence"/>
</dbReference>
<dbReference type="GO" id="GO:0003676">
    <property type="term" value="F:nucleic acid binding"/>
    <property type="evidence" value="ECO:0007669"/>
    <property type="project" value="InterPro"/>
</dbReference>
<gene>
    <name evidence="1" type="ORF">AVEN_168931_1</name>
</gene>
<sequence length="139" mass="15899">MIRRELGTRYRAPNIVERDHYRGGGLLVWAGIATNDRTDLYVFTGGSVRTVRYHNDILHLVRPFISAMGIDAIFMDDNAYRVRLVRSYLESKTIPHMVWPAKSPDLNTIEHVRDMLERGIAGRSVPPGALYKLQQALLH</sequence>
<dbReference type="AlphaFoldDB" id="A0A4Y2SL98"/>
<comment type="caution">
    <text evidence="1">The sequence shown here is derived from an EMBL/GenBank/DDBJ whole genome shotgun (WGS) entry which is preliminary data.</text>
</comment>
<evidence type="ECO:0000313" key="1">
    <source>
        <dbReference type="EMBL" id="GBN88386.1"/>
    </source>
</evidence>
<name>A0A4Y2SL98_ARAVE</name>
<dbReference type="OrthoDB" id="5292349at2759"/>
<dbReference type="InterPro" id="IPR036397">
    <property type="entry name" value="RNaseH_sf"/>
</dbReference>
<accession>A0A4Y2SL98</accession>
<reference evidence="1 2" key="1">
    <citation type="journal article" date="2019" name="Sci. Rep.">
        <title>Orb-weaving spider Araneus ventricosus genome elucidates the spidroin gene catalogue.</title>
        <authorList>
            <person name="Kono N."/>
            <person name="Nakamura H."/>
            <person name="Ohtoshi R."/>
            <person name="Moran D.A.P."/>
            <person name="Shinohara A."/>
            <person name="Yoshida Y."/>
            <person name="Fujiwara M."/>
            <person name="Mori M."/>
            <person name="Tomita M."/>
            <person name="Arakawa K."/>
        </authorList>
    </citation>
    <scope>NUCLEOTIDE SEQUENCE [LARGE SCALE GENOMIC DNA]</scope>
</reference>
<proteinExistence type="predicted"/>
<dbReference type="EMBL" id="BGPR01022252">
    <property type="protein sequence ID" value="GBN88386.1"/>
    <property type="molecule type" value="Genomic_DNA"/>
</dbReference>